<sequence>MREDGIRLRIPRRMLVVSSVIFDRQRPAYGKPRITRRRVGAGLACLVLAGPAGTAGARPGPAAPDGLARGETGRVSAIRDGGTIDLEDGTTVRLAGIQTPEPARGDRPAWPLATEAATAVGHALLGNDVTLWHPEDREDRWGRSLAHVVRDDGLWMQGTLLMTGLARVYTQPRTATGARLMLDLERTARAARSGIWRERFYRVRNPAETWGDLDSVQVVEGRVVDAAVVRGTAYLNFGPDWRRDFTFRARPDVRQVFARAGIDLADLTGRRVRGRGWVFPLNGPMIDLTHPEGLEVLEE</sequence>
<keyword evidence="2" id="KW-0255">Endonuclease</keyword>
<feature type="domain" description="TNase-like" evidence="4">
    <location>
        <begin position="69"/>
        <end position="198"/>
    </location>
</feature>
<dbReference type="EMBL" id="BMZS01000016">
    <property type="protein sequence ID" value="GHD63088.1"/>
    <property type="molecule type" value="Genomic_DNA"/>
</dbReference>
<dbReference type="SMART" id="SM00318">
    <property type="entry name" value="SNc"/>
    <property type="match status" value="1"/>
</dbReference>
<dbReference type="PROSITE" id="PS50830">
    <property type="entry name" value="TNASE_3"/>
    <property type="match status" value="1"/>
</dbReference>
<dbReference type="GO" id="GO:0004519">
    <property type="term" value="F:endonuclease activity"/>
    <property type="evidence" value="ECO:0007669"/>
    <property type="project" value="UniProtKB-KW"/>
</dbReference>
<dbReference type="Pfam" id="PF00565">
    <property type="entry name" value="SNase"/>
    <property type="match status" value="1"/>
</dbReference>
<keyword evidence="3" id="KW-0378">Hydrolase</keyword>
<comment type="caution">
    <text evidence="5">The sequence shown here is derived from an EMBL/GenBank/DDBJ whole genome shotgun (WGS) entry which is preliminary data.</text>
</comment>
<evidence type="ECO:0000313" key="6">
    <source>
        <dbReference type="Proteomes" id="UP000630353"/>
    </source>
</evidence>
<accession>A0A918XXL5</accession>
<reference evidence="5" key="2">
    <citation type="submission" date="2020-09" db="EMBL/GenBank/DDBJ databases">
        <authorList>
            <person name="Sun Q."/>
            <person name="Kim S."/>
        </authorList>
    </citation>
    <scope>NUCLEOTIDE SEQUENCE</scope>
    <source>
        <strain evidence="5">KCTC 42651</strain>
    </source>
</reference>
<evidence type="ECO:0000256" key="2">
    <source>
        <dbReference type="ARBA" id="ARBA00022759"/>
    </source>
</evidence>
<name>A0A918XXL5_9PROT</name>
<dbReference type="PANTHER" id="PTHR12302">
    <property type="entry name" value="EBNA2 BINDING PROTEIN P100"/>
    <property type="match status" value="1"/>
</dbReference>
<evidence type="ECO:0000256" key="3">
    <source>
        <dbReference type="ARBA" id="ARBA00022801"/>
    </source>
</evidence>
<proteinExistence type="predicted"/>
<keyword evidence="6" id="KW-1185">Reference proteome</keyword>
<organism evidence="5 6">
    <name type="scientific">Thalassobaculum fulvum</name>
    <dbReference type="NCBI Taxonomy" id="1633335"/>
    <lineage>
        <taxon>Bacteria</taxon>
        <taxon>Pseudomonadati</taxon>
        <taxon>Pseudomonadota</taxon>
        <taxon>Alphaproteobacteria</taxon>
        <taxon>Rhodospirillales</taxon>
        <taxon>Thalassobaculaceae</taxon>
        <taxon>Thalassobaculum</taxon>
    </lineage>
</organism>
<dbReference type="InterPro" id="IPR016071">
    <property type="entry name" value="Staphylococal_nuclease_OB-fold"/>
</dbReference>
<dbReference type="SUPFAM" id="SSF50199">
    <property type="entry name" value="Staphylococcal nuclease"/>
    <property type="match status" value="1"/>
</dbReference>
<dbReference type="InterPro" id="IPR035437">
    <property type="entry name" value="SNase_OB-fold_sf"/>
</dbReference>
<dbReference type="GO" id="GO:0016787">
    <property type="term" value="F:hydrolase activity"/>
    <property type="evidence" value="ECO:0007669"/>
    <property type="project" value="UniProtKB-KW"/>
</dbReference>
<evidence type="ECO:0000256" key="1">
    <source>
        <dbReference type="ARBA" id="ARBA00022722"/>
    </source>
</evidence>
<dbReference type="AlphaFoldDB" id="A0A918XXL5"/>
<evidence type="ECO:0000259" key="4">
    <source>
        <dbReference type="PROSITE" id="PS50830"/>
    </source>
</evidence>
<gene>
    <name evidence="5" type="ORF">GCM10017083_52710</name>
</gene>
<evidence type="ECO:0000313" key="5">
    <source>
        <dbReference type="EMBL" id="GHD63088.1"/>
    </source>
</evidence>
<protein>
    <recommendedName>
        <fullName evidence="4">TNase-like domain-containing protein</fullName>
    </recommendedName>
</protein>
<dbReference type="PANTHER" id="PTHR12302:SF3">
    <property type="entry name" value="SERINE_THREONINE-PROTEIN KINASE 31"/>
    <property type="match status" value="1"/>
</dbReference>
<dbReference type="Gene3D" id="2.40.50.90">
    <property type="match status" value="1"/>
</dbReference>
<keyword evidence="1" id="KW-0540">Nuclease</keyword>
<reference evidence="5" key="1">
    <citation type="journal article" date="2014" name="Int. J. Syst. Evol. Microbiol.">
        <title>Complete genome sequence of Corynebacterium casei LMG S-19264T (=DSM 44701T), isolated from a smear-ripened cheese.</title>
        <authorList>
            <consortium name="US DOE Joint Genome Institute (JGI-PGF)"/>
            <person name="Walter F."/>
            <person name="Albersmeier A."/>
            <person name="Kalinowski J."/>
            <person name="Ruckert C."/>
        </authorList>
    </citation>
    <scope>NUCLEOTIDE SEQUENCE</scope>
    <source>
        <strain evidence="5">KCTC 42651</strain>
    </source>
</reference>
<dbReference type="Proteomes" id="UP000630353">
    <property type="component" value="Unassembled WGS sequence"/>
</dbReference>